<evidence type="ECO:0008006" key="4">
    <source>
        <dbReference type="Google" id="ProtNLM"/>
    </source>
</evidence>
<evidence type="ECO:0000313" key="3">
    <source>
        <dbReference type="Proteomes" id="UP000193990"/>
    </source>
</evidence>
<keyword evidence="1" id="KW-0812">Transmembrane</keyword>
<feature type="transmembrane region" description="Helical" evidence="1">
    <location>
        <begin position="210"/>
        <end position="229"/>
    </location>
</feature>
<reference evidence="2 3" key="1">
    <citation type="submission" date="2016-01" db="EMBL/GenBank/DDBJ databases">
        <title>The new phylogeny of the genus Mycobacterium.</title>
        <authorList>
            <person name="Tarcisio F."/>
            <person name="Conor M."/>
            <person name="Antonella G."/>
            <person name="Elisabetta G."/>
            <person name="Giulia F.S."/>
            <person name="Sara T."/>
            <person name="Anna F."/>
            <person name="Clotilde B."/>
            <person name="Roberto B."/>
            <person name="Veronica D.S."/>
            <person name="Fabio R."/>
            <person name="Monica P."/>
            <person name="Olivier J."/>
            <person name="Enrico T."/>
            <person name="Nicola S."/>
        </authorList>
    </citation>
    <scope>NUCLEOTIDE SEQUENCE [LARGE SCALE GENOMIC DNA]</scope>
    <source>
        <strain evidence="2 3">DSM 44277</strain>
    </source>
</reference>
<dbReference type="Pfam" id="PF11139">
    <property type="entry name" value="SfLAP"/>
    <property type="match status" value="1"/>
</dbReference>
<feature type="transmembrane region" description="Helical" evidence="1">
    <location>
        <begin position="12"/>
        <end position="38"/>
    </location>
</feature>
<dbReference type="AlphaFoldDB" id="A0A1X1R4W4"/>
<name>A0A1X1R4W4_MYCBE</name>
<gene>
    <name evidence="2" type="ORF">AWB93_12295</name>
</gene>
<evidence type="ECO:0000256" key="1">
    <source>
        <dbReference type="SAM" id="Phobius"/>
    </source>
</evidence>
<organism evidence="2 3">
    <name type="scientific">Mycobacterium bohemicum</name>
    <dbReference type="NCBI Taxonomy" id="56425"/>
    <lineage>
        <taxon>Bacteria</taxon>
        <taxon>Bacillati</taxon>
        <taxon>Actinomycetota</taxon>
        <taxon>Actinomycetes</taxon>
        <taxon>Mycobacteriales</taxon>
        <taxon>Mycobacteriaceae</taxon>
        <taxon>Mycobacterium</taxon>
    </lineage>
</organism>
<dbReference type="STRING" id="56425.AWB93_12295"/>
<sequence length="235" mass="24649">MLPACYPPPVLGVWSGLVPLILGSALEPIEIAITLMLLGTPARLRAAGAWIAGHATTRLLQGLIFGTILHWGARSANPTSARHWIVSTVLLLVALLFLVTAAREWLSDDDPGAPPPKWMTMLTSASPTKAFFIGAGVMAVSVKAWVFTLAAIGVIGEAGLGHAGNVVTYLAFVGLAAGGNLLVVGAAAFSPRHSGPVLDRTLRWVQDNDRPIVILVGLVFGIWFGLKALHGFGIL</sequence>
<protein>
    <recommendedName>
        <fullName evidence="4">GAP family protein</fullName>
    </recommendedName>
</protein>
<keyword evidence="3" id="KW-1185">Reference proteome</keyword>
<dbReference type="InterPro" id="IPR021315">
    <property type="entry name" value="Gap/Sap"/>
</dbReference>
<keyword evidence="1" id="KW-1133">Transmembrane helix</keyword>
<feature type="transmembrane region" description="Helical" evidence="1">
    <location>
        <begin position="167"/>
        <end position="190"/>
    </location>
</feature>
<dbReference type="EMBL" id="LQOK01000028">
    <property type="protein sequence ID" value="ORU99198.1"/>
    <property type="molecule type" value="Genomic_DNA"/>
</dbReference>
<comment type="caution">
    <text evidence="2">The sequence shown here is derived from an EMBL/GenBank/DDBJ whole genome shotgun (WGS) entry which is preliminary data.</text>
</comment>
<keyword evidence="1" id="KW-0472">Membrane</keyword>
<feature type="transmembrane region" description="Helical" evidence="1">
    <location>
        <begin position="130"/>
        <end position="155"/>
    </location>
</feature>
<accession>A0A1X1R4W4</accession>
<feature type="transmembrane region" description="Helical" evidence="1">
    <location>
        <begin position="84"/>
        <end position="102"/>
    </location>
</feature>
<evidence type="ECO:0000313" key="2">
    <source>
        <dbReference type="EMBL" id="ORU99198.1"/>
    </source>
</evidence>
<dbReference type="Proteomes" id="UP000193990">
    <property type="component" value="Unassembled WGS sequence"/>
</dbReference>
<proteinExistence type="predicted"/>